<dbReference type="InterPro" id="IPR013905">
    <property type="entry name" value="Lgl_C_dom"/>
</dbReference>
<dbReference type="SUPFAM" id="SSF50978">
    <property type="entry name" value="WD40 repeat-like"/>
    <property type="match status" value="2"/>
</dbReference>
<dbReference type="InterPro" id="IPR036322">
    <property type="entry name" value="WD40_repeat_dom_sf"/>
</dbReference>
<dbReference type="GO" id="GO:0005737">
    <property type="term" value="C:cytoplasm"/>
    <property type="evidence" value="ECO:0007669"/>
    <property type="project" value="TreeGrafter"/>
</dbReference>
<organism evidence="3 4">
    <name type="scientific">Starmerella bacillaris</name>
    <name type="common">Yeast</name>
    <name type="synonym">Candida zemplinina</name>
    <dbReference type="NCBI Taxonomy" id="1247836"/>
    <lineage>
        <taxon>Eukaryota</taxon>
        <taxon>Fungi</taxon>
        <taxon>Dikarya</taxon>
        <taxon>Ascomycota</taxon>
        <taxon>Saccharomycotina</taxon>
        <taxon>Dipodascomycetes</taxon>
        <taxon>Dipodascales</taxon>
        <taxon>Trichomonascaceae</taxon>
        <taxon>Starmerella</taxon>
    </lineage>
</organism>
<feature type="region of interest" description="Disordered" evidence="1">
    <location>
        <begin position="875"/>
        <end position="897"/>
    </location>
</feature>
<keyword evidence="4" id="KW-1185">Reference proteome</keyword>
<dbReference type="PANTHER" id="PTHR10241:SF25">
    <property type="entry name" value="TOMOSYN, ISOFORM C"/>
    <property type="match status" value="1"/>
</dbReference>
<dbReference type="InterPro" id="IPR015943">
    <property type="entry name" value="WD40/YVTN_repeat-like_dom_sf"/>
</dbReference>
<proteinExistence type="predicted"/>
<dbReference type="GO" id="GO:0005096">
    <property type="term" value="F:GTPase activator activity"/>
    <property type="evidence" value="ECO:0007669"/>
    <property type="project" value="TreeGrafter"/>
</dbReference>
<reference evidence="3 4" key="1">
    <citation type="journal article" date="2023" name="Elife">
        <title>Identification of key yeast species and microbe-microbe interactions impacting larval growth of Drosophila in the wild.</title>
        <authorList>
            <person name="Mure A."/>
            <person name="Sugiura Y."/>
            <person name="Maeda R."/>
            <person name="Honda K."/>
            <person name="Sakurai N."/>
            <person name="Takahashi Y."/>
            <person name="Watada M."/>
            <person name="Katoh T."/>
            <person name="Gotoh A."/>
            <person name="Gotoh Y."/>
            <person name="Taniguchi I."/>
            <person name="Nakamura K."/>
            <person name="Hayashi T."/>
            <person name="Katayama T."/>
            <person name="Uemura T."/>
            <person name="Hattori Y."/>
        </authorList>
    </citation>
    <scope>NUCLEOTIDE SEQUENCE [LARGE SCALE GENOMIC DNA]</scope>
    <source>
        <strain evidence="3 4">SB-73</strain>
    </source>
</reference>
<dbReference type="Pfam" id="PF08596">
    <property type="entry name" value="Lgl_C"/>
    <property type="match status" value="1"/>
</dbReference>
<sequence length="963" mass="104866">MFSKKNHELSASIEQDFRPDYITQVGFSGTITAMAYDPVQALYAVGTDLGMVHVLGAGEIRVLFDTNPAHKTPNVAVKFLRFVTSVYLIAITERSTIIVYSLDTKTEWSTYQSPFSVMSCFTDPAMDWLLLGHNNGEVTGFDIDQGRPTFFKLTNLEKIVDPKVLGGSVFSLSIHPRDPALLLLCYRTVAVVWNIVKQEIVCDLHYEFPFTYTTWHPSGSHIASSHVNGMLVFWDPSKGVKLGARHAFPSLVNTLDTTSDRVPEGLAWCCKEDPTDTYLIVWGGSQISMMEFGPTPTVATSSYEYMGNFYKSEALNLFEIKFTSPIRMVQICPKVGVPHFQGCYNPTHAVVCCGDGIVKPKPMAGVDTLGGSVDSKFQLPNNAPRCELAVLNLPQMQLTPMVSAVLPPALCWRSSVMTCLTTVSIARNQWIGMMAAAQPNMKVIGGKSSTQRMRKLQLSTVLCMGCLDGSVKLFDGTRADSQDYRVVMTTVQGLGDSTKVTHVSLGTEVGEMAISTSNGDVYLASFGKNHHPSEPLPPPPDSGIENIEHLVSKELSQGFIPQFKYLGKEPVTALCHSNVGFVAFGTHTGKVICIDRRGPAIIFETSISGTASCLDFGIVTLGSDNYASIVLAVGTSHGSIMMYKIIPRQGGGFEVELKPKLKELSIGKDPVQTLMFIDQGKGKSSRATPEVMNRLASGMQVNGAILATTTSDARFFALSGPKIGKKLGSKSFDTPILSASYTWLRFGTSSALVTINTKGKCAIYGLPSLGTLCSYQALATPGGANASVSEMGDIFIPYDNEAHAGQVMRVFGTDHRPLDDDVYQLLRKVPARPVISTAHWVAGRQFVKVSDLDKVMAGNRRGKHRRPHHQLIDTEPVSEPQTTAEKPPKGFFGSKALPKFDHPARKSRILPKKTWGQTFHEYYESAEGAVNDALDDAMESMNTGGKQARSSAMKGVMSKTLGF</sequence>
<gene>
    <name evidence="3" type="ORF">DASB73_031310</name>
</gene>
<dbReference type="AlphaFoldDB" id="A0AAV5RN31"/>
<protein>
    <submittedName>
        <fullName evidence="3">Rab GTPase-binding protein</fullName>
    </submittedName>
</protein>
<dbReference type="EMBL" id="BTGC01000008">
    <property type="protein sequence ID" value="GMM52168.1"/>
    <property type="molecule type" value="Genomic_DNA"/>
</dbReference>
<dbReference type="GO" id="GO:0005886">
    <property type="term" value="C:plasma membrane"/>
    <property type="evidence" value="ECO:0007669"/>
    <property type="project" value="TreeGrafter"/>
</dbReference>
<dbReference type="GO" id="GO:0006893">
    <property type="term" value="P:Golgi to plasma membrane transport"/>
    <property type="evidence" value="ECO:0007669"/>
    <property type="project" value="TreeGrafter"/>
</dbReference>
<feature type="compositionally biased region" description="Polar residues" evidence="1">
    <location>
        <begin position="941"/>
        <end position="950"/>
    </location>
</feature>
<dbReference type="GO" id="GO:0006887">
    <property type="term" value="P:exocytosis"/>
    <property type="evidence" value="ECO:0007669"/>
    <property type="project" value="TreeGrafter"/>
</dbReference>
<feature type="region of interest" description="Disordered" evidence="1">
    <location>
        <begin position="941"/>
        <end position="963"/>
    </location>
</feature>
<name>A0AAV5RN31_STABA</name>
<evidence type="ECO:0000313" key="4">
    <source>
        <dbReference type="Proteomes" id="UP001362899"/>
    </source>
</evidence>
<dbReference type="PANTHER" id="PTHR10241">
    <property type="entry name" value="LETHAL 2 GIANT LARVAE PROTEIN"/>
    <property type="match status" value="1"/>
</dbReference>
<feature type="domain" description="Lethal giant larvae (Lgl)-like C-terminal" evidence="2">
    <location>
        <begin position="499"/>
        <end position="863"/>
    </location>
</feature>
<comment type="caution">
    <text evidence="3">The sequence shown here is derived from an EMBL/GenBank/DDBJ whole genome shotgun (WGS) entry which is preliminary data.</text>
</comment>
<dbReference type="GO" id="GO:0045159">
    <property type="term" value="F:myosin II binding"/>
    <property type="evidence" value="ECO:0007669"/>
    <property type="project" value="TreeGrafter"/>
</dbReference>
<evidence type="ECO:0000313" key="3">
    <source>
        <dbReference type="EMBL" id="GMM52168.1"/>
    </source>
</evidence>
<evidence type="ECO:0000256" key="1">
    <source>
        <dbReference type="SAM" id="MobiDB-lite"/>
    </source>
</evidence>
<dbReference type="Proteomes" id="UP001362899">
    <property type="component" value="Unassembled WGS sequence"/>
</dbReference>
<accession>A0AAV5RN31</accession>
<evidence type="ECO:0000259" key="2">
    <source>
        <dbReference type="Pfam" id="PF08596"/>
    </source>
</evidence>
<dbReference type="Gene3D" id="2.130.10.10">
    <property type="entry name" value="YVTN repeat-like/Quinoprotein amine dehydrogenase"/>
    <property type="match status" value="2"/>
</dbReference>
<dbReference type="GO" id="GO:0019905">
    <property type="term" value="F:syntaxin binding"/>
    <property type="evidence" value="ECO:0007669"/>
    <property type="project" value="TreeGrafter"/>
</dbReference>